<reference evidence="5" key="1">
    <citation type="submission" date="2020-03" db="EMBL/GenBank/DDBJ databases">
        <title>Transcriptomic Profiling of the Digestive Tract of the Rat Flea, Xenopsylla cheopis, Following Blood Feeding and Infection with Yersinia pestis.</title>
        <authorList>
            <person name="Bland D.M."/>
            <person name="Martens C.A."/>
            <person name="Virtaneva K."/>
            <person name="Kanakabandi K."/>
            <person name="Long D."/>
            <person name="Rosenke R."/>
            <person name="Saturday G.A."/>
            <person name="Hoyt F.H."/>
            <person name="Bruno D.P."/>
            <person name="Ribeiro J.M.C."/>
            <person name="Hinnebusch J."/>
        </authorList>
    </citation>
    <scope>NUCLEOTIDE SEQUENCE</scope>
</reference>
<evidence type="ECO:0000256" key="2">
    <source>
        <dbReference type="ARBA" id="ARBA00023157"/>
    </source>
</evidence>
<dbReference type="EMBL" id="GIIL01000403">
    <property type="protein sequence ID" value="NOV44129.1"/>
    <property type="molecule type" value="Transcribed_RNA"/>
</dbReference>
<protein>
    <submittedName>
        <fullName evidence="5">Putative tp53-regulated inhibitor of apoptosis 1-like protein tabanus bromius</fullName>
    </submittedName>
</protein>
<dbReference type="InterPro" id="IPR007918">
    <property type="entry name" value="MDM35_apoptosis"/>
</dbReference>
<comment type="catalytic activity">
    <reaction evidence="3">
        <text>a 1,2-diacyl-sn-glycero-3-phosphate(in) = a 1,2-diacyl-sn-glycero-3-phosphate(out)</text>
        <dbReference type="Rhea" id="RHEA:36435"/>
        <dbReference type="ChEBI" id="CHEBI:58608"/>
    </reaction>
</comment>
<evidence type="ECO:0000313" key="5">
    <source>
        <dbReference type="EMBL" id="NOV44129.1"/>
    </source>
</evidence>
<proteinExistence type="inferred from homology"/>
<comment type="similarity">
    <text evidence="1">Belongs to the TRIAP1/MDM35 family.</text>
</comment>
<dbReference type="Pfam" id="PF05254">
    <property type="entry name" value="UPF0203"/>
    <property type="match status" value="1"/>
</dbReference>
<dbReference type="GO" id="GO:0045332">
    <property type="term" value="P:phospholipid translocation"/>
    <property type="evidence" value="ECO:0007669"/>
    <property type="project" value="TreeGrafter"/>
</dbReference>
<sequence>MNSIGSSCNELKKQYDTCFNVWFAEKFLKGDTEDTACAAVFKLYQACVKKAMKDQNIEFKEITEIDYLSSEYSTKKDSDSDNANANVKDSKLPTS</sequence>
<accession>A0A6M2DD96</accession>
<dbReference type="PANTHER" id="PTHR46403:SF1">
    <property type="entry name" value="TP53-REGULATED INHIBITOR OF APOPTOSIS 1"/>
    <property type="match status" value="1"/>
</dbReference>
<feature type="region of interest" description="Disordered" evidence="4">
    <location>
        <begin position="72"/>
        <end position="95"/>
    </location>
</feature>
<evidence type="ECO:0000256" key="3">
    <source>
        <dbReference type="ARBA" id="ARBA00023706"/>
    </source>
</evidence>
<organism evidence="5">
    <name type="scientific">Xenopsylla cheopis</name>
    <name type="common">Oriental rat flea</name>
    <name type="synonym">Pulex cheopis</name>
    <dbReference type="NCBI Taxonomy" id="163159"/>
    <lineage>
        <taxon>Eukaryota</taxon>
        <taxon>Metazoa</taxon>
        <taxon>Ecdysozoa</taxon>
        <taxon>Arthropoda</taxon>
        <taxon>Hexapoda</taxon>
        <taxon>Insecta</taxon>
        <taxon>Pterygota</taxon>
        <taxon>Neoptera</taxon>
        <taxon>Endopterygota</taxon>
        <taxon>Siphonaptera</taxon>
        <taxon>Pulicidae</taxon>
        <taxon>Xenopsyllinae</taxon>
        <taxon>Xenopsylla</taxon>
    </lineage>
</organism>
<dbReference type="GO" id="GO:0005829">
    <property type="term" value="C:cytosol"/>
    <property type="evidence" value="ECO:0007669"/>
    <property type="project" value="TreeGrafter"/>
</dbReference>
<dbReference type="AlphaFoldDB" id="A0A6M2DD96"/>
<dbReference type="PROSITE" id="PS51808">
    <property type="entry name" value="CHCH"/>
    <property type="match status" value="1"/>
</dbReference>
<keyword evidence="2" id="KW-1015">Disulfide bond</keyword>
<name>A0A6M2DD96_XENCH</name>
<dbReference type="GO" id="GO:1990050">
    <property type="term" value="F:phosphatidic acid transfer activity"/>
    <property type="evidence" value="ECO:0007669"/>
    <property type="project" value="TreeGrafter"/>
</dbReference>
<evidence type="ECO:0000256" key="4">
    <source>
        <dbReference type="SAM" id="MobiDB-lite"/>
    </source>
</evidence>
<dbReference type="GO" id="GO:0005758">
    <property type="term" value="C:mitochondrial intermembrane space"/>
    <property type="evidence" value="ECO:0007669"/>
    <property type="project" value="TreeGrafter"/>
</dbReference>
<evidence type="ECO:0000256" key="1">
    <source>
        <dbReference type="ARBA" id="ARBA00006196"/>
    </source>
</evidence>
<dbReference type="PANTHER" id="PTHR46403">
    <property type="entry name" value="TP53-REGULATED INHIBITOR OF APOPTOSIS 1"/>
    <property type="match status" value="1"/>
</dbReference>
<dbReference type="GO" id="GO:0005634">
    <property type="term" value="C:nucleus"/>
    <property type="evidence" value="ECO:0007669"/>
    <property type="project" value="TreeGrafter"/>
</dbReference>